<proteinExistence type="predicted"/>
<name>A0A7W9C4T1_9CAUL</name>
<dbReference type="EMBL" id="JACHOQ010000001">
    <property type="protein sequence ID" value="MBB5738906.1"/>
    <property type="molecule type" value="Genomic_DNA"/>
</dbReference>
<dbReference type="AlphaFoldDB" id="A0A7W9C4T1"/>
<sequence>MSVGSVTQGVYTQRFYAVSQTPPPASTSEVAASPKASSEPVKALSLFSNGQFIGQSALTNPSTLAELFQLNEDGTVKVSDLGSPVTKQGVFIETPQDSMTKFLMLGPESTWTEADKATAADLSKITDDDKALFRAVTGYNLFISGPAMLMVDDQGNSPSPTDAAAADELFQRMQFARETDQSVSLEWFNNVAKDIEAWKGPVFPSDWMDKADAWFGERPASRQDAFERREFAGVESTSPSATQLSSALDAYEDAARLSDAVLRL</sequence>
<dbReference type="Proteomes" id="UP000527324">
    <property type="component" value="Unassembled WGS sequence"/>
</dbReference>
<organism evidence="1 2">
    <name type="scientific">Brevundimonas aurantiaca</name>
    <dbReference type="NCBI Taxonomy" id="74316"/>
    <lineage>
        <taxon>Bacteria</taxon>
        <taxon>Pseudomonadati</taxon>
        <taxon>Pseudomonadota</taxon>
        <taxon>Alphaproteobacteria</taxon>
        <taxon>Caulobacterales</taxon>
        <taxon>Caulobacteraceae</taxon>
        <taxon>Brevundimonas</taxon>
    </lineage>
</organism>
<reference evidence="1 2" key="1">
    <citation type="submission" date="2020-08" db="EMBL/GenBank/DDBJ databases">
        <title>Genomic Encyclopedia of Type Strains, Phase IV (KMG-IV): sequencing the most valuable type-strain genomes for metagenomic binning, comparative biology and taxonomic classification.</title>
        <authorList>
            <person name="Goeker M."/>
        </authorList>
    </citation>
    <scope>NUCLEOTIDE SEQUENCE [LARGE SCALE GENOMIC DNA]</scope>
    <source>
        <strain evidence="1 2">DSM 4731</strain>
    </source>
</reference>
<accession>A0A7W9C4T1</accession>
<protein>
    <submittedName>
        <fullName evidence="1">Uncharacterized protein</fullName>
    </submittedName>
</protein>
<evidence type="ECO:0000313" key="1">
    <source>
        <dbReference type="EMBL" id="MBB5738906.1"/>
    </source>
</evidence>
<evidence type="ECO:0000313" key="2">
    <source>
        <dbReference type="Proteomes" id="UP000527324"/>
    </source>
</evidence>
<gene>
    <name evidence="1" type="ORF">GGQ93_000597</name>
</gene>
<keyword evidence="2" id="KW-1185">Reference proteome</keyword>
<dbReference type="RefSeq" id="WP_183215073.1">
    <property type="nucleotide sequence ID" value="NZ_CAJFZW010000008.1"/>
</dbReference>
<comment type="caution">
    <text evidence="1">The sequence shown here is derived from an EMBL/GenBank/DDBJ whole genome shotgun (WGS) entry which is preliminary data.</text>
</comment>